<dbReference type="GO" id="GO:1903723">
    <property type="term" value="P:negative regulation of centriole elongation"/>
    <property type="evidence" value="ECO:0007669"/>
    <property type="project" value="TreeGrafter"/>
</dbReference>
<dbReference type="STRING" id="6832.A0A553NBJ9"/>
<accession>A0A553NBJ9</accession>
<proteinExistence type="predicted"/>
<dbReference type="InterPro" id="IPR033207">
    <property type="entry name" value="CCP110"/>
</dbReference>
<evidence type="ECO:0000313" key="3">
    <source>
        <dbReference type="Proteomes" id="UP000318571"/>
    </source>
</evidence>
<sequence length="272" mass="30500">MFEEQQQRLVEEIMGTLSQSTVSNQSKSLLKPKSIPLPFTPGASVQDRAPSPMIPALASQIRPTSTLPNGYKFPAKALDSEMHVKYCKLSALAKGFLVRRLLKTAKVQAIIESMKDTMNMALELHREARAGNRSVTAQDLDLHRRLLQQLNKDYHNLYDVFFNLSTSDKLGIISSDRAMRNSQKRRSKADQRRVSAVTQAKLERKRQLRELASQNGITQTKRGGSKSSSRSRSVEGPLRSKGWASPNTESRVGPDTCHYSGDHKYNPMDTNT</sequence>
<dbReference type="EMBL" id="VCGU01000458">
    <property type="protein sequence ID" value="TRY62826.1"/>
    <property type="molecule type" value="Genomic_DNA"/>
</dbReference>
<feature type="compositionally biased region" description="Low complexity" evidence="1">
    <location>
        <begin position="221"/>
        <end position="231"/>
    </location>
</feature>
<dbReference type="GO" id="GO:0005814">
    <property type="term" value="C:centriole"/>
    <property type="evidence" value="ECO:0007669"/>
    <property type="project" value="InterPro"/>
</dbReference>
<evidence type="ECO:0000313" key="2">
    <source>
        <dbReference type="EMBL" id="TRY62826.1"/>
    </source>
</evidence>
<dbReference type="GO" id="GO:0032053">
    <property type="term" value="P:ciliary basal body organization"/>
    <property type="evidence" value="ECO:0007669"/>
    <property type="project" value="TreeGrafter"/>
</dbReference>
<feature type="region of interest" description="Disordered" evidence="1">
    <location>
        <begin position="177"/>
        <end position="272"/>
    </location>
</feature>
<dbReference type="PANTHER" id="PTHR13594:SF1">
    <property type="entry name" value="CENTRIOLAR COILED-COIL PROTEIN OF 110 KDA"/>
    <property type="match status" value="1"/>
</dbReference>
<gene>
    <name evidence="2" type="ORF">TCAL_16556</name>
</gene>
<dbReference type="PANTHER" id="PTHR13594">
    <property type="entry name" value="CENTRIOLAR COILED-COIL PROTEIN OF 110 KDA"/>
    <property type="match status" value="1"/>
</dbReference>
<dbReference type="GO" id="GO:0032465">
    <property type="term" value="P:regulation of cytokinesis"/>
    <property type="evidence" value="ECO:0007669"/>
    <property type="project" value="InterPro"/>
</dbReference>
<keyword evidence="3" id="KW-1185">Reference proteome</keyword>
<dbReference type="GO" id="GO:0007099">
    <property type="term" value="P:centriole replication"/>
    <property type="evidence" value="ECO:0007669"/>
    <property type="project" value="InterPro"/>
</dbReference>
<comment type="caution">
    <text evidence="2">The sequence shown here is derived from an EMBL/GenBank/DDBJ whole genome shotgun (WGS) entry which is preliminary data.</text>
</comment>
<evidence type="ECO:0000256" key="1">
    <source>
        <dbReference type="SAM" id="MobiDB-lite"/>
    </source>
</evidence>
<organism evidence="2 3">
    <name type="scientific">Tigriopus californicus</name>
    <name type="common">Marine copepod</name>
    <dbReference type="NCBI Taxonomy" id="6832"/>
    <lineage>
        <taxon>Eukaryota</taxon>
        <taxon>Metazoa</taxon>
        <taxon>Ecdysozoa</taxon>
        <taxon>Arthropoda</taxon>
        <taxon>Crustacea</taxon>
        <taxon>Multicrustacea</taxon>
        <taxon>Hexanauplia</taxon>
        <taxon>Copepoda</taxon>
        <taxon>Harpacticoida</taxon>
        <taxon>Harpacticidae</taxon>
        <taxon>Tigriopus</taxon>
    </lineage>
</organism>
<dbReference type="Proteomes" id="UP000318571">
    <property type="component" value="Chromosome 10"/>
</dbReference>
<dbReference type="AlphaFoldDB" id="A0A553NBJ9"/>
<name>A0A553NBJ9_TIGCA</name>
<protein>
    <submittedName>
        <fullName evidence="2">Uncharacterized protein</fullName>
    </submittedName>
</protein>
<reference evidence="2 3" key="1">
    <citation type="journal article" date="2018" name="Nat. Ecol. Evol.">
        <title>Genomic signatures of mitonuclear coevolution across populations of Tigriopus californicus.</title>
        <authorList>
            <person name="Barreto F.S."/>
            <person name="Watson E.T."/>
            <person name="Lima T.G."/>
            <person name="Willett C.S."/>
            <person name="Edmands S."/>
            <person name="Li W."/>
            <person name="Burton R.S."/>
        </authorList>
    </citation>
    <scope>NUCLEOTIDE SEQUENCE [LARGE SCALE GENOMIC DNA]</scope>
    <source>
        <strain evidence="2 3">San Diego</strain>
    </source>
</reference>